<accession>A0A1I8IJ70</accession>
<dbReference type="Gene3D" id="3.40.710.10">
    <property type="entry name" value="DD-peptidase/beta-lactamase superfamily"/>
    <property type="match status" value="2"/>
</dbReference>
<dbReference type="InterPro" id="IPR001466">
    <property type="entry name" value="Beta-lactam-related"/>
</dbReference>
<protein>
    <submittedName>
        <fullName evidence="4">Beta-lactamase domain-containing protein</fullName>
    </submittedName>
</protein>
<dbReference type="Pfam" id="PF00144">
    <property type="entry name" value="Beta-lactamase"/>
    <property type="match status" value="1"/>
</dbReference>
<feature type="domain" description="Beta-lactamase-related" evidence="2">
    <location>
        <begin position="553"/>
        <end position="847"/>
    </location>
</feature>
<feature type="region of interest" description="Disordered" evidence="1">
    <location>
        <begin position="340"/>
        <end position="385"/>
    </location>
</feature>
<proteinExistence type="predicted"/>
<keyword evidence="3" id="KW-1185">Reference proteome</keyword>
<dbReference type="SUPFAM" id="SSF56601">
    <property type="entry name" value="beta-lactamase/transpeptidase-like"/>
    <property type="match status" value="1"/>
</dbReference>
<feature type="compositionally biased region" description="Low complexity" evidence="1">
    <location>
        <begin position="346"/>
        <end position="358"/>
    </location>
</feature>
<evidence type="ECO:0000259" key="2">
    <source>
        <dbReference type="Pfam" id="PF00144"/>
    </source>
</evidence>
<dbReference type="PANTHER" id="PTHR43319:SF3">
    <property type="entry name" value="BETA-LACTAMASE-RELATED DOMAIN-CONTAINING PROTEIN"/>
    <property type="match status" value="1"/>
</dbReference>
<dbReference type="PANTHER" id="PTHR43319">
    <property type="entry name" value="BETA-LACTAMASE-RELATED"/>
    <property type="match status" value="1"/>
</dbReference>
<dbReference type="WBParaSite" id="maker-uti_cns_0013114-snap-gene-0.6-mRNA-1">
    <property type="protein sequence ID" value="maker-uti_cns_0013114-snap-gene-0.6-mRNA-1"/>
    <property type="gene ID" value="maker-uti_cns_0013114-snap-gene-0.6"/>
</dbReference>
<reference evidence="4" key="1">
    <citation type="submission" date="2016-11" db="UniProtKB">
        <authorList>
            <consortium name="WormBaseParasite"/>
        </authorList>
    </citation>
    <scope>IDENTIFICATION</scope>
</reference>
<dbReference type="Proteomes" id="UP000095280">
    <property type="component" value="Unplaced"/>
</dbReference>
<feature type="compositionally biased region" description="Low complexity" evidence="1">
    <location>
        <begin position="364"/>
        <end position="376"/>
    </location>
</feature>
<evidence type="ECO:0000313" key="4">
    <source>
        <dbReference type="WBParaSite" id="maker-uti_cns_0013114-snap-gene-0.6-mRNA-1"/>
    </source>
</evidence>
<dbReference type="InterPro" id="IPR052907">
    <property type="entry name" value="Beta-lactamase/esterase"/>
</dbReference>
<evidence type="ECO:0000256" key="1">
    <source>
        <dbReference type="SAM" id="MobiDB-lite"/>
    </source>
</evidence>
<evidence type="ECO:0000313" key="3">
    <source>
        <dbReference type="Proteomes" id="UP000095280"/>
    </source>
</evidence>
<sequence length="1422" mass="154044">LGKVNLSDSFCKVAHEAGQSPGVRNSHSVIQRGPETANRPVTFQIGQALLGGLFGKPLLQSFAAGKAEHNRRDDFSRDSSCIRATPPESRTHCITRPVTPYLLKSIGRLIIFDDMSATRGTPGGVLGGHLNSTPSTVSLSHMYTRIRSVRLGRVHFAHLAVLFCLFGSGLRPPASDNVVHCGSRAACSGDERIQWHSSELSTAASLHKQNPEVIRHIKQLSVAANHGERNARPDVGLLTSGLFVVVRVGVGHSVLLEQAANQGALAQAALANHHQSEIEAFLNRFAMHLIGQISKSQPHIGAGAAAASVASRAATDRVRGTLGLPMVGPVRSMAANRLGRLQRQHSSTAAQQPSSSPAAPQPSSPAATAVPAARSTNRPRASTRLTAATDCRLPRVWSGRATLLLPSAPAWRPAAAFGARLALLLPCPAAFGAAWRPAAAFGARLAPCCRLRCRLRRPPGARSAPCYHRRPPRVSAAFGARSSAFSRPWLPPDVRGLARCWGELCGGQTVRDWQHQTLRSRRLQSARSSHGFTSAAFQPLKQAYESCCKDFESASRGGSALAVFHHGQLVADIWSGVADPSTSDEWHRRTEANAYSCSSRLLAGVCLARLSAQGYLDYSKPVADYWPELSASNNSAITVLQLLSQSEGLGESISAHAGSAHGRQSQNDVKATLGTWGLYADDYFREEVAEPHGLHIRIGAAVQSVGAAGSSHRRPQQVARPTRNWTLLWRCIARPEFWPSLRHLLATTRAASLNYSSTVAGAYGTAESFARLMSLLCSGKIVPDSSCVDRLRQPVRGMPEGNPNCGCRVGIGPGSLPLRIDGCDNWLLGCVGFGGQFLYCDPDRRLCHRLVFLRLQYRLVFLRLQYRLVFLRLQHRLVFLRLQHRLVFLRLQYRLLQSRIDQCSADAFTMPPGCAPSRLALTLRLLTCSILDLSSFGDSLNPSPSWPACIRMLLAALSSSCRAAGFFSLASNRRPPSPLCRFCLEVRSLCLMTAIRQRSSITVPKVVRTSGGRSMLGQLTDRDRDGAMAWGGQDEGAVVVVLLRALHEAEAVNVADVRDSIGAEQVEAAHSLVEGFHNFFGDDFFSSAAQPPHAALLLMVDAAAVAHLAEQPDGAAASRAGKINSNIVIVRVQRLLNKRLVEVMGFDLAFLAMAHRPRRIGDRGLPASADAMYLFPKLAAGAAKPPAVNVQWIVLPAVRVVVLRGHIGRADQRPAEVLAHGAEHGQHEVSAVHVIVAAEGRPGLPSEVNLPGGEKRLSDTTCCIVDTTSSGALMNRNKEVPFNDMQQCSVDLGGDLSNSRIDLSLSRRQTSTVSTTRQPIWRSRCSSRVIRRRLCTESEPSVHQGEPSQPITPVEAEHEHLGSQQLLNWRLESPWAQKEQTVGCILQTARQVQPATPPVHLANNGKKHLPGIHRFLLTQRTL</sequence>
<name>A0A1I8IJ70_9PLAT</name>
<organism evidence="3 4">
    <name type="scientific">Macrostomum lignano</name>
    <dbReference type="NCBI Taxonomy" id="282301"/>
    <lineage>
        <taxon>Eukaryota</taxon>
        <taxon>Metazoa</taxon>
        <taxon>Spiralia</taxon>
        <taxon>Lophotrochozoa</taxon>
        <taxon>Platyhelminthes</taxon>
        <taxon>Rhabditophora</taxon>
        <taxon>Macrostomorpha</taxon>
        <taxon>Macrostomida</taxon>
        <taxon>Macrostomidae</taxon>
        <taxon>Macrostomum</taxon>
    </lineage>
</organism>
<dbReference type="InterPro" id="IPR012338">
    <property type="entry name" value="Beta-lactam/transpept-like"/>
</dbReference>